<dbReference type="PANTHER" id="PTHR37422">
    <property type="entry name" value="TEICHURONIC ACID BIOSYNTHESIS PROTEIN TUAE"/>
    <property type="match status" value="1"/>
</dbReference>
<evidence type="ECO:0000259" key="6">
    <source>
        <dbReference type="Pfam" id="PF04932"/>
    </source>
</evidence>
<keyword evidence="4 5" id="KW-0472">Membrane</keyword>
<feature type="transmembrane region" description="Helical" evidence="5">
    <location>
        <begin position="415"/>
        <end position="434"/>
    </location>
</feature>
<gene>
    <name evidence="7" type="ORF">J2X21_002483</name>
</gene>
<comment type="caution">
    <text evidence="7">The sequence shown here is derived from an EMBL/GenBank/DDBJ whole genome shotgun (WGS) entry which is preliminary data.</text>
</comment>
<feature type="transmembrane region" description="Helical" evidence="5">
    <location>
        <begin position="69"/>
        <end position="87"/>
    </location>
</feature>
<protein>
    <submittedName>
        <fullName evidence="7">O-antigen ligase</fullName>
    </submittedName>
</protein>
<feature type="transmembrane region" description="Helical" evidence="5">
    <location>
        <begin position="240"/>
        <end position="262"/>
    </location>
</feature>
<evidence type="ECO:0000256" key="1">
    <source>
        <dbReference type="ARBA" id="ARBA00004141"/>
    </source>
</evidence>
<reference evidence="7 8" key="1">
    <citation type="submission" date="2023-07" db="EMBL/GenBank/DDBJ databases">
        <title>Sorghum-associated microbial communities from plants grown in Nebraska, USA.</title>
        <authorList>
            <person name="Schachtman D."/>
        </authorList>
    </citation>
    <scope>NUCLEOTIDE SEQUENCE [LARGE SCALE GENOMIC DNA]</scope>
    <source>
        <strain evidence="7 8">BE316</strain>
    </source>
</reference>
<evidence type="ECO:0000313" key="8">
    <source>
        <dbReference type="Proteomes" id="UP001180825"/>
    </source>
</evidence>
<keyword evidence="3 5" id="KW-1133">Transmembrane helix</keyword>
<dbReference type="Proteomes" id="UP001180825">
    <property type="component" value="Unassembled WGS sequence"/>
</dbReference>
<dbReference type="InterPro" id="IPR007016">
    <property type="entry name" value="O-antigen_ligase-rel_domated"/>
</dbReference>
<keyword evidence="2 5" id="KW-0812">Transmembrane</keyword>
<evidence type="ECO:0000256" key="4">
    <source>
        <dbReference type="ARBA" id="ARBA00023136"/>
    </source>
</evidence>
<dbReference type="EMBL" id="JAVDXV010000004">
    <property type="protein sequence ID" value="MDR7333349.1"/>
    <property type="molecule type" value="Genomic_DNA"/>
</dbReference>
<keyword evidence="8" id="KW-1185">Reference proteome</keyword>
<sequence length="466" mass="50093">MSLPSHRHQRAEPLVLASVPLLLATVPLLRSGAWAPIDVQRLLQVLGLLIAGFCWALSIRRSGLAMPRVARHALVLWLLLALASAASAAQTPAALQEIALLVGCLIFMDLMRRCDVRRSALWVSRSVALGAGMYASVVLLVFAAATASGDSLYISSFVFGFDNYRFLSHSQTVILPLLAVAAASDPQQRWRRSAFVVLVLQIALLVLTRGRATMLGVAMAALAAVWLFRKPDAARLARTLAWAALGGTLVYWVVLQGLPALLGLPWLERADPAASLGSGQERLLLWAHALQSAWRSPWLGIGPMHYAALHLDPGAHPHNIYLQWLAEYGVMAGALMVVALLRVIYVGAQRLRAERQPTVFALGVWIACTGAVLDGLLSGNFVMPLSQCWIAFAFGLLLHLTQSPTVGLANGGQSAVVTAVGLMFVLGLSAKVAADLGKDPPYAGEALQYTAPDKSLDPRFWLHGRI</sequence>
<feature type="transmembrane region" description="Helical" evidence="5">
    <location>
        <begin position="212"/>
        <end position="228"/>
    </location>
</feature>
<feature type="transmembrane region" description="Helical" evidence="5">
    <location>
        <begin position="122"/>
        <end position="146"/>
    </location>
</feature>
<dbReference type="GO" id="GO:0016874">
    <property type="term" value="F:ligase activity"/>
    <property type="evidence" value="ECO:0007669"/>
    <property type="project" value="UniProtKB-KW"/>
</dbReference>
<accession>A0ABU2A838</accession>
<evidence type="ECO:0000256" key="2">
    <source>
        <dbReference type="ARBA" id="ARBA00022692"/>
    </source>
</evidence>
<evidence type="ECO:0000313" key="7">
    <source>
        <dbReference type="EMBL" id="MDR7333349.1"/>
    </source>
</evidence>
<feature type="transmembrane region" description="Helical" evidence="5">
    <location>
        <begin position="41"/>
        <end position="57"/>
    </location>
</feature>
<dbReference type="RefSeq" id="WP_310328850.1">
    <property type="nucleotide sequence ID" value="NZ_JAVDXV010000004.1"/>
</dbReference>
<feature type="domain" description="O-antigen ligase-related" evidence="6">
    <location>
        <begin position="197"/>
        <end position="336"/>
    </location>
</feature>
<name>A0ABU2A838_9BURK</name>
<evidence type="ECO:0000256" key="5">
    <source>
        <dbReference type="SAM" id="Phobius"/>
    </source>
</evidence>
<organism evidence="7 8">
    <name type="scientific">Roseateles asaccharophilus</name>
    <dbReference type="NCBI Taxonomy" id="582607"/>
    <lineage>
        <taxon>Bacteria</taxon>
        <taxon>Pseudomonadati</taxon>
        <taxon>Pseudomonadota</taxon>
        <taxon>Betaproteobacteria</taxon>
        <taxon>Burkholderiales</taxon>
        <taxon>Sphaerotilaceae</taxon>
        <taxon>Roseateles</taxon>
    </lineage>
</organism>
<dbReference type="Pfam" id="PF04932">
    <property type="entry name" value="Wzy_C"/>
    <property type="match status" value="1"/>
</dbReference>
<keyword evidence="7" id="KW-0436">Ligase</keyword>
<proteinExistence type="predicted"/>
<feature type="transmembrane region" description="Helical" evidence="5">
    <location>
        <begin position="359"/>
        <end position="377"/>
    </location>
</feature>
<comment type="subcellular location">
    <subcellularLocation>
        <location evidence="1">Membrane</location>
        <topology evidence="1">Multi-pass membrane protein</topology>
    </subcellularLocation>
</comment>
<feature type="transmembrane region" description="Helical" evidence="5">
    <location>
        <begin position="93"/>
        <end position="110"/>
    </location>
</feature>
<dbReference type="InterPro" id="IPR051533">
    <property type="entry name" value="WaaL-like"/>
</dbReference>
<feature type="transmembrane region" description="Helical" evidence="5">
    <location>
        <begin position="328"/>
        <end position="347"/>
    </location>
</feature>
<evidence type="ECO:0000256" key="3">
    <source>
        <dbReference type="ARBA" id="ARBA00022989"/>
    </source>
</evidence>
<dbReference type="PANTHER" id="PTHR37422:SF13">
    <property type="entry name" value="LIPOPOLYSACCHARIDE BIOSYNTHESIS PROTEIN PA4999-RELATED"/>
    <property type="match status" value="1"/>
</dbReference>